<reference evidence="3" key="1">
    <citation type="submission" date="2021-01" db="EMBL/GenBank/DDBJ databases">
        <authorList>
            <consortium name="Genoscope - CEA"/>
            <person name="William W."/>
        </authorList>
    </citation>
    <scope>NUCLEOTIDE SEQUENCE</scope>
</reference>
<organism evidence="3">
    <name type="scientific">Brassica napus</name>
    <name type="common">Rape</name>
    <dbReference type="NCBI Taxonomy" id="3708"/>
    <lineage>
        <taxon>Eukaryota</taxon>
        <taxon>Viridiplantae</taxon>
        <taxon>Streptophyta</taxon>
        <taxon>Embryophyta</taxon>
        <taxon>Tracheophyta</taxon>
        <taxon>Spermatophyta</taxon>
        <taxon>Magnoliopsida</taxon>
        <taxon>eudicotyledons</taxon>
        <taxon>Gunneridae</taxon>
        <taxon>Pentapetalae</taxon>
        <taxon>rosids</taxon>
        <taxon>malvids</taxon>
        <taxon>Brassicales</taxon>
        <taxon>Brassicaceae</taxon>
        <taxon>Brassiceae</taxon>
        <taxon>Brassica</taxon>
    </lineage>
</organism>
<feature type="region of interest" description="Disordered" evidence="2">
    <location>
        <begin position="1"/>
        <end position="83"/>
    </location>
</feature>
<feature type="compositionally biased region" description="Polar residues" evidence="2">
    <location>
        <begin position="17"/>
        <end position="28"/>
    </location>
</feature>
<dbReference type="Proteomes" id="UP001295469">
    <property type="component" value="Chromosome A09"/>
</dbReference>
<evidence type="ECO:0000256" key="2">
    <source>
        <dbReference type="SAM" id="MobiDB-lite"/>
    </source>
</evidence>
<protein>
    <submittedName>
        <fullName evidence="3">(rape) hypothetical protein</fullName>
    </submittedName>
</protein>
<accession>A0A816PLC0</accession>
<dbReference type="EMBL" id="HG994363">
    <property type="protein sequence ID" value="CAF2049461.1"/>
    <property type="molecule type" value="Genomic_DNA"/>
</dbReference>
<feature type="coiled-coil region" evidence="1">
    <location>
        <begin position="154"/>
        <end position="185"/>
    </location>
</feature>
<dbReference type="AlphaFoldDB" id="A0A816PLC0"/>
<feature type="compositionally biased region" description="Basic residues" evidence="2">
    <location>
        <begin position="243"/>
        <end position="252"/>
    </location>
</feature>
<gene>
    <name evidence="3" type="ORF">DARMORV10_A09P55910.1</name>
</gene>
<feature type="compositionally biased region" description="Basic and acidic residues" evidence="2">
    <location>
        <begin position="35"/>
        <end position="60"/>
    </location>
</feature>
<feature type="region of interest" description="Disordered" evidence="2">
    <location>
        <begin position="225"/>
        <end position="252"/>
    </location>
</feature>
<evidence type="ECO:0000313" key="3">
    <source>
        <dbReference type="EMBL" id="CAF2049461.1"/>
    </source>
</evidence>
<proteinExistence type="predicted"/>
<name>A0A816PLC0_BRANA</name>
<sequence length="252" mass="28285">MPPSEGLAVSEQREEVPTNSQTSTTPVLNRSWEVAQEKCGENNVSGEEHVEKDAPAEAQRETSVNQNENRDEENELTVQGNEWKTVSPGKVCRSAEKRGRELEFGKVSLLSNSRFSVLSLEEEEEDGEITERLEVLEKKNSEEPEKAIEQITSMEEITAHESLINEELENSEDEADQRKEKERILVAPETEQEVEIVQSVFPAEDNEKTMEAPLTEGVSQTVVATGNKGRETILRPSLPRNSKDKHKVLSNS</sequence>
<feature type="non-terminal residue" evidence="3">
    <location>
        <position position="252"/>
    </location>
</feature>
<evidence type="ECO:0000256" key="1">
    <source>
        <dbReference type="SAM" id="Coils"/>
    </source>
</evidence>
<keyword evidence="1" id="KW-0175">Coiled coil</keyword>